<dbReference type="PROSITE" id="PS00911">
    <property type="entry name" value="DHODEHASE_1"/>
    <property type="match status" value="1"/>
</dbReference>
<keyword evidence="11" id="KW-1003">Cell membrane</keyword>
<evidence type="ECO:0000256" key="3">
    <source>
        <dbReference type="ARBA" id="ARBA00005161"/>
    </source>
</evidence>
<feature type="binding site" evidence="11">
    <location>
        <position position="283"/>
    </location>
    <ligand>
        <name>FMN</name>
        <dbReference type="ChEBI" id="CHEBI:58210"/>
    </ligand>
</feature>
<feature type="binding site" evidence="11">
    <location>
        <begin position="119"/>
        <end position="123"/>
    </location>
    <ligand>
        <name>substrate</name>
    </ligand>
</feature>
<dbReference type="RefSeq" id="WP_344146216.1">
    <property type="nucleotide sequence ID" value="NZ_BAAANF010000003.1"/>
</dbReference>
<dbReference type="Proteomes" id="UP001500280">
    <property type="component" value="Unassembled WGS sequence"/>
</dbReference>
<feature type="binding site" evidence="11">
    <location>
        <position position="94"/>
    </location>
    <ligand>
        <name>FMN</name>
        <dbReference type="ChEBI" id="CHEBI:58210"/>
    </ligand>
</feature>
<keyword evidence="14" id="KW-1185">Reference proteome</keyword>
<evidence type="ECO:0000313" key="14">
    <source>
        <dbReference type="Proteomes" id="UP001500280"/>
    </source>
</evidence>
<keyword evidence="5 11" id="KW-0285">Flavoprotein</keyword>
<feature type="binding site" evidence="11">
    <location>
        <begin position="70"/>
        <end position="74"/>
    </location>
    <ligand>
        <name>FMN</name>
        <dbReference type="ChEBI" id="CHEBI:58210"/>
    </ligand>
</feature>
<feature type="binding site" evidence="11">
    <location>
        <position position="186"/>
    </location>
    <ligand>
        <name>substrate</name>
    </ligand>
</feature>
<feature type="binding site" evidence="11">
    <location>
        <position position="232"/>
    </location>
    <ligand>
        <name>FMN</name>
        <dbReference type="ChEBI" id="CHEBI:58210"/>
    </ligand>
</feature>
<dbReference type="InterPro" id="IPR012135">
    <property type="entry name" value="Dihydroorotate_DH_1_2"/>
</dbReference>
<feature type="binding site" evidence="11">
    <location>
        <position position="181"/>
    </location>
    <ligand>
        <name>FMN</name>
        <dbReference type="ChEBI" id="CHEBI:58210"/>
    </ligand>
</feature>
<evidence type="ECO:0000256" key="9">
    <source>
        <dbReference type="ARBA" id="ARBA00023136"/>
    </source>
</evidence>
<protein>
    <recommendedName>
        <fullName evidence="11">Dihydroorotate dehydrogenase (quinone)</fullName>
        <ecNumber evidence="11">1.3.5.2</ecNumber>
    </recommendedName>
    <alternativeName>
        <fullName evidence="11">DHOdehase</fullName>
        <shortName evidence="11">DHOD</shortName>
        <shortName evidence="11">DHODase</shortName>
    </alternativeName>
    <alternativeName>
        <fullName evidence="11">Dihydroorotate oxidase</fullName>
    </alternativeName>
</protein>
<dbReference type="InterPro" id="IPR001295">
    <property type="entry name" value="Dihydroorotate_DH_CS"/>
</dbReference>
<evidence type="ECO:0000256" key="8">
    <source>
        <dbReference type="ARBA" id="ARBA00023002"/>
    </source>
</evidence>
<feature type="binding site" evidence="11">
    <location>
        <position position="260"/>
    </location>
    <ligand>
        <name>FMN</name>
        <dbReference type="ChEBI" id="CHEBI:58210"/>
    </ligand>
</feature>
<dbReference type="EC" id="1.3.5.2" evidence="11"/>
<feature type="binding site" evidence="11">
    <location>
        <begin position="333"/>
        <end position="334"/>
    </location>
    <ligand>
        <name>FMN</name>
        <dbReference type="ChEBI" id="CHEBI:58210"/>
    </ligand>
</feature>
<keyword evidence="6 11" id="KW-0288">FMN</keyword>
<feature type="binding site" evidence="11">
    <location>
        <position position="148"/>
    </location>
    <ligand>
        <name>FMN</name>
        <dbReference type="ChEBI" id="CHEBI:58210"/>
    </ligand>
</feature>
<dbReference type="Pfam" id="PF01180">
    <property type="entry name" value="DHO_dh"/>
    <property type="match status" value="1"/>
</dbReference>
<evidence type="ECO:0000256" key="11">
    <source>
        <dbReference type="HAMAP-Rule" id="MF_00225"/>
    </source>
</evidence>
<dbReference type="Gene3D" id="3.20.20.70">
    <property type="entry name" value="Aldolase class I"/>
    <property type="match status" value="1"/>
</dbReference>
<sequence>MYRRFVRPVLYRLGKGDAEIAHEQTLHGLRRLGRVPGAVSALSRSYGAIPAGAARTVFGIRFPGPVGLAAGMDKNGIALPAWRALGFGFVEVGTVTAQPQPGNEKPRLFRLVEDEAVINRMGFNNLGSAALAERLEGYGPLGYPLGVSIGKSKVTPLDKAVDDYVISLRRLYQYGDYFAVNVSSPNTPGLRSLQDAGQLRELLTALHMEASALAEAGGGSGGQPSAKPILVKIAPDLTPSAIDELLGVCTDVGVAGIIATNTTIGRAGVENHPLASEAGGLSGRPLTEIAAKTVAHIHAETGGALPVIGVGGILDPDDAVRLLDSGASLVQVYSGLIYRGPGLIRSINRRLT</sequence>
<reference evidence="13 14" key="1">
    <citation type="journal article" date="2019" name="Int. J. Syst. Evol. Microbiol.">
        <title>The Global Catalogue of Microorganisms (GCM) 10K type strain sequencing project: providing services to taxonomists for standard genome sequencing and annotation.</title>
        <authorList>
            <consortium name="The Broad Institute Genomics Platform"/>
            <consortium name="The Broad Institute Genome Sequencing Center for Infectious Disease"/>
            <person name="Wu L."/>
            <person name="Ma J."/>
        </authorList>
    </citation>
    <scope>NUCLEOTIDE SEQUENCE [LARGE SCALE GENOMIC DNA]</scope>
    <source>
        <strain evidence="13 14">JCM 14307</strain>
    </source>
</reference>
<comment type="subcellular location">
    <subcellularLocation>
        <location evidence="11">Cell membrane</location>
        <topology evidence="11">Peripheral membrane protein</topology>
    </subcellularLocation>
    <subcellularLocation>
        <location evidence="2">Membrane</location>
    </subcellularLocation>
</comment>
<feature type="binding site" evidence="11">
    <location>
        <begin position="261"/>
        <end position="262"/>
    </location>
    <ligand>
        <name>substrate</name>
    </ligand>
</feature>
<keyword evidence="9 11" id="KW-0472">Membrane</keyword>
<dbReference type="PANTHER" id="PTHR48109:SF4">
    <property type="entry name" value="DIHYDROOROTATE DEHYDROGENASE (QUINONE), MITOCHONDRIAL"/>
    <property type="match status" value="1"/>
</dbReference>
<feature type="binding site" evidence="11">
    <location>
        <position position="312"/>
    </location>
    <ligand>
        <name>FMN</name>
        <dbReference type="ChEBI" id="CHEBI:58210"/>
    </ligand>
</feature>
<comment type="similarity">
    <text evidence="4 11">Belongs to the dihydroorotate dehydrogenase family. Type 2 subfamily.</text>
</comment>
<dbReference type="InterPro" id="IPR013785">
    <property type="entry name" value="Aldolase_TIM"/>
</dbReference>
<evidence type="ECO:0000256" key="7">
    <source>
        <dbReference type="ARBA" id="ARBA00022975"/>
    </source>
</evidence>
<dbReference type="NCBIfam" id="NF003652">
    <property type="entry name" value="PRK05286.2-5"/>
    <property type="match status" value="1"/>
</dbReference>
<accession>A0ABN2GGL7</accession>
<feature type="binding site" evidence="11">
    <location>
        <position position="74"/>
    </location>
    <ligand>
        <name>substrate</name>
    </ligand>
</feature>
<evidence type="ECO:0000256" key="10">
    <source>
        <dbReference type="ARBA" id="ARBA00048639"/>
    </source>
</evidence>
<proteinExistence type="inferred from homology"/>
<comment type="pathway">
    <text evidence="3 11">Pyrimidine metabolism; UMP biosynthesis via de novo pathway; orotate from (S)-dihydroorotate (quinone route): step 1/1.</text>
</comment>
<dbReference type="InterPro" id="IPR005719">
    <property type="entry name" value="Dihydroorotate_DH_2"/>
</dbReference>
<feature type="domain" description="Dihydroorotate dehydrogenase catalytic" evidence="12">
    <location>
        <begin position="55"/>
        <end position="351"/>
    </location>
</feature>
<gene>
    <name evidence="11" type="primary">pyrD</name>
    <name evidence="13" type="ORF">GCM10009745_12020</name>
</gene>
<dbReference type="InterPro" id="IPR050074">
    <property type="entry name" value="DHO_dehydrogenase"/>
</dbReference>
<dbReference type="SUPFAM" id="SSF51395">
    <property type="entry name" value="FMN-linked oxidoreductases"/>
    <property type="match status" value="1"/>
</dbReference>
<evidence type="ECO:0000256" key="1">
    <source>
        <dbReference type="ARBA" id="ARBA00003125"/>
    </source>
</evidence>
<feature type="binding site" evidence="11">
    <location>
        <position position="181"/>
    </location>
    <ligand>
        <name>substrate</name>
    </ligand>
</feature>
<comment type="catalytic activity">
    <reaction evidence="10 11">
        <text>(S)-dihydroorotate + a quinone = orotate + a quinol</text>
        <dbReference type="Rhea" id="RHEA:30187"/>
        <dbReference type="ChEBI" id="CHEBI:24646"/>
        <dbReference type="ChEBI" id="CHEBI:30839"/>
        <dbReference type="ChEBI" id="CHEBI:30864"/>
        <dbReference type="ChEBI" id="CHEBI:132124"/>
        <dbReference type="EC" id="1.3.5.2"/>
    </reaction>
</comment>
<dbReference type="NCBIfam" id="TIGR01036">
    <property type="entry name" value="pyrD_sub2"/>
    <property type="match status" value="1"/>
</dbReference>
<keyword evidence="7 11" id="KW-0665">Pyrimidine biosynthesis</keyword>
<evidence type="ECO:0000256" key="2">
    <source>
        <dbReference type="ARBA" id="ARBA00004370"/>
    </source>
</evidence>
<comment type="subunit">
    <text evidence="11">Monomer.</text>
</comment>
<evidence type="ECO:0000256" key="5">
    <source>
        <dbReference type="ARBA" id="ARBA00022630"/>
    </source>
</evidence>
<evidence type="ECO:0000256" key="6">
    <source>
        <dbReference type="ARBA" id="ARBA00022643"/>
    </source>
</evidence>
<keyword evidence="8 11" id="KW-0560">Oxidoreductase</keyword>
<name>A0ABN2GGL7_9ACTN</name>
<dbReference type="InterPro" id="IPR005720">
    <property type="entry name" value="Dihydroorotate_DH_cat"/>
</dbReference>
<evidence type="ECO:0000259" key="12">
    <source>
        <dbReference type="Pfam" id="PF01180"/>
    </source>
</evidence>
<comment type="function">
    <text evidence="1 11">Catalyzes the conversion of dihydroorotate to orotate with quinone as electron acceptor.</text>
</comment>
<dbReference type="CDD" id="cd04738">
    <property type="entry name" value="DHOD_2_like"/>
    <property type="match status" value="1"/>
</dbReference>
<comment type="caution">
    <text evidence="13">The sequence shown here is derived from an EMBL/GenBank/DDBJ whole genome shotgun (WGS) entry which is preliminary data.</text>
</comment>
<dbReference type="PIRSF" id="PIRSF000164">
    <property type="entry name" value="DHO_oxidase"/>
    <property type="match status" value="1"/>
</dbReference>
<organism evidence="13 14">
    <name type="scientific">Kribbella yunnanensis</name>
    <dbReference type="NCBI Taxonomy" id="190194"/>
    <lineage>
        <taxon>Bacteria</taxon>
        <taxon>Bacillati</taxon>
        <taxon>Actinomycetota</taxon>
        <taxon>Actinomycetes</taxon>
        <taxon>Propionibacteriales</taxon>
        <taxon>Kribbellaceae</taxon>
        <taxon>Kribbella</taxon>
    </lineage>
</organism>
<comment type="cofactor">
    <cofactor evidence="11">
        <name>FMN</name>
        <dbReference type="ChEBI" id="CHEBI:58210"/>
    </cofactor>
    <text evidence="11">Binds 1 FMN per subunit.</text>
</comment>
<evidence type="ECO:0000256" key="4">
    <source>
        <dbReference type="ARBA" id="ARBA00005359"/>
    </source>
</evidence>
<feature type="active site" description="Nucleophile" evidence="11">
    <location>
        <position position="184"/>
    </location>
</feature>
<dbReference type="HAMAP" id="MF_00225">
    <property type="entry name" value="DHO_dh_type2"/>
    <property type="match status" value="1"/>
</dbReference>
<dbReference type="EMBL" id="BAAANF010000003">
    <property type="protein sequence ID" value="GAA1670968.1"/>
    <property type="molecule type" value="Genomic_DNA"/>
</dbReference>
<dbReference type="PANTHER" id="PTHR48109">
    <property type="entry name" value="DIHYDROOROTATE DEHYDROGENASE (QUINONE), MITOCHONDRIAL-RELATED"/>
    <property type="match status" value="1"/>
</dbReference>
<evidence type="ECO:0000313" key="13">
    <source>
        <dbReference type="EMBL" id="GAA1670968.1"/>
    </source>
</evidence>
<dbReference type="PROSITE" id="PS00912">
    <property type="entry name" value="DHODEHASE_2"/>
    <property type="match status" value="1"/>
</dbReference>